<accession>A0A9N8UXJ8</accession>
<dbReference type="Proteomes" id="UP000789831">
    <property type="component" value="Unassembled WGS sequence"/>
</dbReference>
<dbReference type="Pfam" id="PF24681">
    <property type="entry name" value="Kelch_KLHDC2_KLHL20_DRC7"/>
    <property type="match status" value="1"/>
</dbReference>
<protein>
    <submittedName>
        <fullName evidence="3">5301_t:CDS:1</fullName>
    </submittedName>
</protein>
<dbReference type="InterPro" id="IPR052637">
    <property type="entry name" value="KLHDC3-like"/>
</dbReference>
<evidence type="ECO:0000313" key="3">
    <source>
        <dbReference type="EMBL" id="CAG8433468.1"/>
    </source>
</evidence>
<dbReference type="EMBL" id="CAJVPL010000006">
    <property type="protein sequence ID" value="CAG8433468.1"/>
    <property type="molecule type" value="Genomic_DNA"/>
</dbReference>
<feature type="compositionally biased region" description="Polar residues" evidence="1">
    <location>
        <begin position="515"/>
        <end position="542"/>
    </location>
</feature>
<evidence type="ECO:0000256" key="1">
    <source>
        <dbReference type="SAM" id="MobiDB-lite"/>
    </source>
</evidence>
<proteinExistence type="predicted"/>
<keyword evidence="4" id="KW-1185">Reference proteome</keyword>
<organism evidence="3 4">
    <name type="scientific">Ambispora gerdemannii</name>
    <dbReference type="NCBI Taxonomy" id="144530"/>
    <lineage>
        <taxon>Eukaryota</taxon>
        <taxon>Fungi</taxon>
        <taxon>Fungi incertae sedis</taxon>
        <taxon>Mucoromycota</taxon>
        <taxon>Glomeromycotina</taxon>
        <taxon>Glomeromycetes</taxon>
        <taxon>Archaeosporales</taxon>
        <taxon>Ambisporaceae</taxon>
        <taxon>Ambispora</taxon>
    </lineage>
</organism>
<dbReference type="PANTHER" id="PTHR46461">
    <property type="entry name" value="KELCH DOMAIN-CONTAINING PROTEIN 3"/>
    <property type="match status" value="1"/>
</dbReference>
<name>A0A9N8UXJ8_9GLOM</name>
<dbReference type="GO" id="GO:0003682">
    <property type="term" value="F:chromatin binding"/>
    <property type="evidence" value="ECO:0007669"/>
    <property type="project" value="InterPro"/>
</dbReference>
<comment type="caution">
    <text evidence="3">The sequence shown here is derived from an EMBL/GenBank/DDBJ whole genome shotgun (WGS) entry which is preliminary data.</text>
</comment>
<evidence type="ECO:0000313" key="4">
    <source>
        <dbReference type="Proteomes" id="UP000789831"/>
    </source>
</evidence>
<dbReference type="GO" id="GO:0005737">
    <property type="term" value="C:cytoplasm"/>
    <property type="evidence" value="ECO:0007669"/>
    <property type="project" value="TreeGrafter"/>
</dbReference>
<feature type="compositionally biased region" description="Polar residues" evidence="1">
    <location>
        <begin position="433"/>
        <end position="445"/>
    </location>
</feature>
<feature type="chain" id="PRO_5040222550" evidence="2">
    <location>
        <begin position="30"/>
        <end position="548"/>
    </location>
</feature>
<feature type="region of interest" description="Disordered" evidence="1">
    <location>
        <begin position="490"/>
        <end position="548"/>
    </location>
</feature>
<evidence type="ECO:0000256" key="2">
    <source>
        <dbReference type="SAM" id="SignalP"/>
    </source>
</evidence>
<feature type="compositionally biased region" description="Polar residues" evidence="1">
    <location>
        <begin position="453"/>
        <end position="462"/>
    </location>
</feature>
<feature type="region of interest" description="Disordered" evidence="1">
    <location>
        <begin position="373"/>
        <end position="401"/>
    </location>
</feature>
<feature type="signal peptide" evidence="2">
    <location>
        <begin position="1"/>
        <end position="29"/>
    </location>
</feature>
<dbReference type="SUPFAM" id="SSF117281">
    <property type="entry name" value="Kelch motif"/>
    <property type="match status" value="1"/>
</dbReference>
<dbReference type="PANTHER" id="PTHR46461:SF2">
    <property type="entry name" value="ATTRACTIN"/>
    <property type="match status" value="1"/>
</dbReference>
<keyword evidence="2" id="KW-0732">Signal</keyword>
<sequence>MNANLRRQLQNFFGFFLILSTTLLKDVSAASQPVQGHCSVTYKDRIYIFGGSLNDFSSPQNYFLSTREPFDTNNSSSGDGLEWKVEEQTGSTCVSYAACVTTSSGYLLVIGGIQSWDNKTSTQTFQIYDFNAAQWVRSSMKLNEPYPGASYGPRATFISTNLLFIYGGNTLDSSEVSFQSTAVFLDIGGEKWNWTKKDRSSSIDETDASYSGIITVNSNAWVFGGSTYAQDRESPNKSNKIYLFNMDKQWIPADVSLPLAVEHSAIGIRKNTLFIVGYSEQSLLIWSLDLVSRKFVEVSRNSSISVQKFAHAQFSGSDAIMLHGNFCSEDETKESCSATANFKIFNMTTRSWTNKMNVVDTYNSCITSNNNLDLTSSDNDSGNNTTNNANTADSNQATTSNNESKIKLIEIISGVDDGESGGDDILPTVMRDPSSQFNTSSSILSTEIDPFYNRSSRPTSPTRLGGSPGSRPTSPMNFRPEIISIVGESPKESQIMDDLPLPPPPVADHYAGRSSIGQSHSSVNSDNLPISFYSHESGNSSPPREYNL</sequence>
<feature type="region of interest" description="Disordered" evidence="1">
    <location>
        <begin position="416"/>
        <end position="478"/>
    </location>
</feature>
<reference evidence="3" key="1">
    <citation type="submission" date="2021-06" db="EMBL/GenBank/DDBJ databases">
        <authorList>
            <person name="Kallberg Y."/>
            <person name="Tangrot J."/>
            <person name="Rosling A."/>
        </authorList>
    </citation>
    <scope>NUCLEOTIDE SEQUENCE</scope>
    <source>
        <strain evidence="3">MT106</strain>
    </source>
</reference>
<dbReference type="OrthoDB" id="2409526at2759"/>
<gene>
    <name evidence="3" type="ORF">AGERDE_LOCUS143</name>
</gene>
<dbReference type="Gene3D" id="2.120.10.80">
    <property type="entry name" value="Kelch-type beta propeller"/>
    <property type="match status" value="2"/>
</dbReference>
<dbReference type="AlphaFoldDB" id="A0A9N8UXJ8"/>
<dbReference type="InterPro" id="IPR015915">
    <property type="entry name" value="Kelch-typ_b-propeller"/>
</dbReference>